<keyword evidence="2" id="KW-0472">Membrane</keyword>
<dbReference type="SMR" id="A0A1I7SM98"/>
<feature type="transmembrane region" description="Helical" evidence="2">
    <location>
        <begin position="415"/>
        <end position="434"/>
    </location>
</feature>
<dbReference type="EMBL" id="CAJFCV020000006">
    <property type="protein sequence ID" value="CAG9130062.1"/>
    <property type="molecule type" value="Genomic_DNA"/>
</dbReference>
<dbReference type="Proteomes" id="UP000095284">
    <property type="component" value="Unplaced"/>
</dbReference>
<dbReference type="Proteomes" id="UP000659654">
    <property type="component" value="Unassembled WGS sequence"/>
</dbReference>
<evidence type="ECO:0000256" key="3">
    <source>
        <dbReference type="SAM" id="SignalP"/>
    </source>
</evidence>
<dbReference type="GO" id="GO:0006811">
    <property type="term" value="P:monoatomic ion transport"/>
    <property type="evidence" value="ECO:0007669"/>
    <property type="project" value="UniProtKB-KW"/>
</dbReference>
<reference evidence="8" key="1">
    <citation type="submission" date="2016-11" db="UniProtKB">
        <authorList>
            <consortium name="WormBaseParasite"/>
        </authorList>
    </citation>
    <scope>IDENTIFICATION</scope>
</reference>
<dbReference type="EMBL" id="CAJFDI010000006">
    <property type="protein sequence ID" value="CAD5234353.1"/>
    <property type="molecule type" value="Genomic_DNA"/>
</dbReference>
<dbReference type="Pfam" id="PF03137">
    <property type="entry name" value="OATP"/>
    <property type="match status" value="1"/>
</dbReference>
<keyword evidence="2" id="KW-0813">Transport</keyword>
<dbReference type="CDD" id="cd17336">
    <property type="entry name" value="MFS_SLCO_OATP"/>
    <property type="match status" value="1"/>
</dbReference>
<sequence>MVQRIHLFLALFAFVCYLESTGSSYMISAVQNIERQFQIPSKLSGFLISAHDISYIPTVIFIAYFGSRGNRAKWIGAGTVVIAISYIFIASPNFIFPVPRPVLNTSAIELQLKVDGVLLSKKAEIKQFFDYAPLRNRIPARYRERVIDFIDGSSPEDATISYSNHTGSPYSMDEPLISEILEHMDALLKKKEPQSELIRVLQKFIQNRKKLKEEDLTTLRTAAIAPFSFCHRMVNDFRQALKEVRCASPVSNLGPLTVMFVALLAMGVGRTMPWSLGIPLIDDNVKNKSTPVMFAMISFIKILGPICGFVTGSLVNRVYYTFPSPAPAGLTRADPTWIGAWWLGFVTIGVIIILPSLMLYFFPESSGKKSNKVHGKRAKQTEKIKLSLFDRHAKDDELTFTRMIESYRDVVKSKVYTGTVAGRVMDILAIKGYMVFLPKYLENHFGIPQYQVHMYMAMFGVLGFACGTFCGGYITKRFKFDGRTAAFYILVCSVFSTSMFLTKSFLGCHSVVNSIGQNGIQTNFNYTRTCNSECGCESAKLFPVCDASGHPFYSPCHAGCRHVTVVDADSYQLEFTDCDCAPGSVVKKSYCRDDCRIMKNLFFATVVVGAFCAGTTVVPGMLILLRSVPPEMRSVSLGLQGFLVSFLGTLPSPLLWGAVIDSTCLIWDQVCGEKGACSIYDPDQLRTRMHLLYCAIRMFSIIIDFYVLYHAKGLKLIDENEEKQQERIEEASELAIKENIAMDAIAE</sequence>
<feature type="transmembrane region" description="Helical" evidence="2">
    <location>
        <begin position="637"/>
        <end position="659"/>
    </location>
</feature>
<keyword evidence="3" id="KW-0732">Signal</keyword>
<feature type="transmembrane region" description="Helical" evidence="2">
    <location>
        <begin position="293"/>
        <end position="320"/>
    </location>
</feature>
<keyword evidence="7" id="KW-1185">Reference proteome</keyword>
<dbReference type="NCBIfam" id="TIGR00805">
    <property type="entry name" value="oat"/>
    <property type="match status" value="1"/>
</dbReference>
<feature type="transmembrane region" description="Helical" evidence="2">
    <location>
        <begin position="601"/>
        <end position="625"/>
    </location>
</feature>
<organism evidence="6 8">
    <name type="scientific">Bursaphelenchus xylophilus</name>
    <name type="common">Pinewood nematode worm</name>
    <name type="synonym">Aphelenchoides xylophilus</name>
    <dbReference type="NCBI Taxonomy" id="6326"/>
    <lineage>
        <taxon>Eukaryota</taxon>
        <taxon>Metazoa</taxon>
        <taxon>Ecdysozoa</taxon>
        <taxon>Nematoda</taxon>
        <taxon>Chromadorea</taxon>
        <taxon>Rhabditida</taxon>
        <taxon>Tylenchina</taxon>
        <taxon>Tylenchomorpha</taxon>
        <taxon>Aphelenchoidea</taxon>
        <taxon>Aphelenchoididae</taxon>
        <taxon>Bursaphelenchus</taxon>
    </lineage>
</organism>
<evidence type="ECO:0000313" key="4">
    <source>
        <dbReference type="EMBL" id="CAD5234353.1"/>
    </source>
</evidence>
<feature type="transmembrane region" description="Helical" evidence="2">
    <location>
        <begin position="340"/>
        <end position="362"/>
    </location>
</feature>
<proteinExistence type="inferred from homology"/>
<dbReference type="Gene3D" id="1.20.1250.20">
    <property type="entry name" value="MFS general substrate transporter like domains"/>
    <property type="match status" value="1"/>
</dbReference>
<keyword evidence="2" id="KW-0812">Transmembrane</keyword>
<name>A0A1I7SM98_BURXY</name>
<dbReference type="InterPro" id="IPR036259">
    <property type="entry name" value="MFS_trans_sf"/>
</dbReference>
<feature type="transmembrane region" description="Helical" evidence="2">
    <location>
        <begin position="454"/>
        <end position="474"/>
    </location>
</feature>
<dbReference type="GO" id="GO:0043252">
    <property type="term" value="P:sodium-independent organic anion transport"/>
    <property type="evidence" value="ECO:0007669"/>
    <property type="project" value="TreeGrafter"/>
</dbReference>
<gene>
    <name evidence="4" type="ORF">BXYJ_LOCUS14444</name>
</gene>
<evidence type="ECO:0000256" key="1">
    <source>
        <dbReference type="ARBA" id="ARBA00023157"/>
    </source>
</evidence>
<evidence type="ECO:0000313" key="8">
    <source>
        <dbReference type="WBParaSite" id="BXY_1418200.1"/>
    </source>
</evidence>
<dbReference type="WBParaSite" id="BXY_1418200.1">
    <property type="protein sequence ID" value="BXY_1418200.1"/>
    <property type="gene ID" value="BXY_1418200"/>
</dbReference>
<evidence type="ECO:0000313" key="6">
    <source>
        <dbReference type="Proteomes" id="UP000095284"/>
    </source>
</evidence>
<feature type="transmembrane region" description="Helical" evidence="2">
    <location>
        <begin position="74"/>
        <end position="96"/>
    </location>
</feature>
<dbReference type="GO" id="GO:0016323">
    <property type="term" value="C:basolateral plasma membrane"/>
    <property type="evidence" value="ECO:0007669"/>
    <property type="project" value="TreeGrafter"/>
</dbReference>
<dbReference type="PANTHER" id="PTHR11388:SF76">
    <property type="entry name" value="SOLUTE CARRIER ORGANIC ANION TRANSPORTER FAMILY MEMBER"/>
    <property type="match status" value="1"/>
</dbReference>
<keyword evidence="1" id="KW-1015">Disulfide bond</keyword>
<evidence type="ECO:0000313" key="7">
    <source>
        <dbReference type="Proteomes" id="UP000659654"/>
    </source>
</evidence>
<feature type="transmembrane region" description="Helical" evidence="2">
    <location>
        <begin position="45"/>
        <end position="67"/>
    </location>
</feature>
<feature type="chain" id="PRO_5035360061" description="Solute carrier organic anion transporter family member" evidence="3">
    <location>
        <begin position="24"/>
        <end position="747"/>
    </location>
</feature>
<keyword evidence="2" id="KW-1133">Transmembrane helix</keyword>
<feature type="transmembrane region" description="Helical" evidence="2">
    <location>
        <begin position="253"/>
        <end position="272"/>
    </location>
</feature>
<dbReference type="Proteomes" id="UP000582659">
    <property type="component" value="Unassembled WGS sequence"/>
</dbReference>
<comment type="caution">
    <text evidence="2">Lacks conserved residue(s) required for the propagation of feature annotation.</text>
</comment>
<comment type="subcellular location">
    <subcellularLocation>
        <location evidence="2">Cell membrane</location>
        <topology evidence="2">Multi-pass membrane protein</topology>
    </subcellularLocation>
</comment>
<feature type="signal peptide" evidence="3">
    <location>
        <begin position="1"/>
        <end position="23"/>
    </location>
</feature>
<evidence type="ECO:0000313" key="5">
    <source>
        <dbReference type="EMBL" id="CAG9130062.1"/>
    </source>
</evidence>
<dbReference type="InterPro" id="IPR004156">
    <property type="entry name" value="OATP"/>
</dbReference>
<reference evidence="5" key="2">
    <citation type="submission" date="2020-08" db="EMBL/GenBank/DDBJ databases">
        <authorList>
            <person name="Kikuchi T."/>
        </authorList>
    </citation>
    <scope>NUCLEOTIDE SEQUENCE</scope>
    <source>
        <strain evidence="4">Ka4C1</strain>
    </source>
</reference>
<dbReference type="GO" id="GO:0015347">
    <property type="term" value="F:sodium-independent organic anion transmembrane transporter activity"/>
    <property type="evidence" value="ECO:0007669"/>
    <property type="project" value="TreeGrafter"/>
</dbReference>
<accession>A0A1I7SM98</accession>
<dbReference type="PANTHER" id="PTHR11388">
    <property type="entry name" value="ORGANIC ANION TRANSPORTER"/>
    <property type="match status" value="1"/>
</dbReference>
<evidence type="ECO:0000256" key="2">
    <source>
        <dbReference type="RuleBase" id="RU362056"/>
    </source>
</evidence>
<dbReference type="SUPFAM" id="SSF103473">
    <property type="entry name" value="MFS general substrate transporter"/>
    <property type="match status" value="2"/>
</dbReference>
<feature type="transmembrane region" description="Helical" evidence="2">
    <location>
        <begin position="690"/>
        <end position="709"/>
    </location>
</feature>
<dbReference type="AlphaFoldDB" id="A0A1I7SM98"/>
<dbReference type="OrthoDB" id="5062115at2759"/>
<comment type="similarity">
    <text evidence="2">Belongs to the organo anion transporter (TC 2.A.60) family.</text>
</comment>
<dbReference type="eggNOG" id="KOG3626">
    <property type="taxonomic scope" value="Eukaryota"/>
</dbReference>
<protein>
    <recommendedName>
        <fullName evidence="2">Solute carrier organic anion transporter family member</fullName>
    </recommendedName>
</protein>
<keyword evidence="2" id="KW-0406">Ion transport</keyword>